<gene>
    <name evidence="2" type="ORF">MI149_19405</name>
</gene>
<feature type="domain" description="DUF4185" evidence="1">
    <location>
        <begin position="142"/>
        <end position="506"/>
    </location>
</feature>
<protein>
    <submittedName>
        <fullName evidence="2">DUF4185 domain-containing protein</fullName>
    </submittedName>
</protein>
<sequence length="510" mass="53963">MQTQSAVAAPTAEAVTPAVVKVQPVAAAVDTSVSKTTQTVPNVVSVALAAFGLDPLAANSPLAPAGSPTLWGLLAWTRREFETMVSRLRSAALGSVPTQAISTAPRQTQSVAAAAVATGPTTTPVAWVTGSGTTGPYLLSRTNNTAAMFGIAGTDLGIMWDNGIADNPATPVNEHQVLMAFGDTFSGTGQTGIWRSNTLLRSSDQVLADGISVAPGQAGNVFSGSPLSSPNFSKQIINSPGYIGPLGSEVTIIPTSGVSVPYNNTYGSRQYVSFMSVKSWDTPGRWTTNYSAIAYSDDNGQTWTVAPSSIRSAASYRTTTAYVSGNQNFQQSAFVRPPVGSADAGYVYAFGTPSGRGGTVYLSRVQQANILDQTKYEYWNGTTWVANKPSAATPILPATTTASTGLLGWFSSLFGGSKKTYPSAGEMSVQYNTYLNKYVMMYADNNNNVVMRTADRPEGPWSGPTTLVTSTQYPGLYAPMMDPWSTGQDIYWNMSMWGDYNVLLMHTKLA</sequence>
<proteinExistence type="predicted"/>
<dbReference type="Pfam" id="PF13810">
    <property type="entry name" value="DUF4185"/>
    <property type="match status" value="1"/>
</dbReference>
<dbReference type="Proteomes" id="UP001055337">
    <property type="component" value="Chromosome"/>
</dbReference>
<reference evidence="2" key="1">
    <citation type="submission" date="2022-08" db="EMBL/GenBank/DDBJ databases">
        <title>Whole genome sequencing of non-tuberculosis mycobacteria type-strains.</title>
        <authorList>
            <person name="Igarashi Y."/>
            <person name="Osugi A."/>
            <person name="Mitarai S."/>
        </authorList>
    </citation>
    <scope>NUCLEOTIDE SEQUENCE</scope>
    <source>
        <strain evidence="2">JCM 16369</strain>
    </source>
</reference>
<evidence type="ECO:0000313" key="2">
    <source>
        <dbReference type="EMBL" id="ULN39872.1"/>
    </source>
</evidence>
<organism evidence="2 3">
    <name type="scientific">Mycolicibacterium crocinum</name>
    <dbReference type="NCBI Taxonomy" id="388459"/>
    <lineage>
        <taxon>Bacteria</taxon>
        <taxon>Bacillati</taxon>
        <taxon>Actinomycetota</taxon>
        <taxon>Actinomycetes</taxon>
        <taxon>Mycobacteriales</taxon>
        <taxon>Mycobacteriaceae</taxon>
        <taxon>Mycolicibacterium</taxon>
    </lineage>
</organism>
<dbReference type="InterPro" id="IPR025442">
    <property type="entry name" value="DUF4185"/>
</dbReference>
<keyword evidence="3" id="KW-1185">Reference proteome</keyword>
<name>A0ABY3TL10_9MYCO</name>
<accession>A0ABY3TL10</accession>
<evidence type="ECO:0000313" key="3">
    <source>
        <dbReference type="Proteomes" id="UP001055337"/>
    </source>
</evidence>
<dbReference type="RefSeq" id="WP_240176749.1">
    <property type="nucleotide sequence ID" value="NZ_CP092362.2"/>
</dbReference>
<evidence type="ECO:0000259" key="1">
    <source>
        <dbReference type="Pfam" id="PF13810"/>
    </source>
</evidence>
<dbReference type="EMBL" id="CP092362">
    <property type="protein sequence ID" value="ULN39872.1"/>
    <property type="molecule type" value="Genomic_DNA"/>
</dbReference>